<name>A0A0X4EVN1_9ENTR</name>
<dbReference type="InterPro" id="IPR003593">
    <property type="entry name" value="AAA+_ATPase"/>
</dbReference>
<proteinExistence type="predicted"/>
<dbReference type="Pfam" id="PF00005">
    <property type="entry name" value="ABC_tran"/>
    <property type="match status" value="1"/>
</dbReference>
<keyword evidence="17" id="KW-1185">Reference proteome</keyword>
<evidence type="ECO:0000256" key="12">
    <source>
        <dbReference type="ARBA" id="ARBA00023136"/>
    </source>
</evidence>
<dbReference type="InterPro" id="IPR036640">
    <property type="entry name" value="ABC1_TM_sf"/>
</dbReference>
<accession>A0A0X4EVN1</accession>
<dbReference type="RefSeq" id="WP_047346910.1">
    <property type="nucleotide sequence ID" value="NZ_LECZ01000025.1"/>
</dbReference>
<evidence type="ECO:0000256" key="3">
    <source>
        <dbReference type="ARBA" id="ARBA00022448"/>
    </source>
</evidence>
<dbReference type="GO" id="GO:0015421">
    <property type="term" value="F:ABC-type oligopeptide transporter activity"/>
    <property type="evidence" value="ECO:0007669"/>
    <property type="project" value="TreeGrafter"/>
</dbReference>
<dbReference type="PANTHER" id="PTHR43394:SF1">
    <property type="entry name" value="ATP-BINDING CASSETTE SUB-FAMILY B MEMBER 10, MITOCHONDRIAL"/>
    <property type="match status" value="1"/>
</dbReference>
<keyword evidence="4" id="KW-1003">Cell membrane</keyword>
<dbReference type="EMBL" id="LRCR01000004">
    <property type="protein sequence ID" value="KUQ85770.1"/>
    <property type="molecule type" value="Genomic_DNA"/>
</dbReference>
<dbReference type="OrthoDB" id="9806127at2"/>
<keyword evidence="10 13" id="KW-1133">Transmembrane helix</keyword>
<dbReference type="PROSITE" id="PS50929">
    <property type="entry name" value="ABC_TM1F"/>
    <property type="match status" value="1"/>
</dbReference>
<evidence type="ECO:0000256" key="5">
    <source>
        <dbReference type="ARBA" id="ARBA00022519"/>
    </source>
</evidence>
<evidence type="ECO:0000256" key="11">
    <source>
        <dbReference type="ARBA" id="ARBA00023055"/>
    </source>
</evidence>
<dbReference type="Gene3D" id="1.20.1560.10">
    <property type="entry name" value="ABC transporter type 1, transmembrane domain"/>
    <property type="match status" value="1"/>
</dbReference>
<keyword evidence="7" id="KW-0547">Nucleotide-binding</keyword>
<dbReference type="PROSITE" id="PS50893">
    <property type="entry name" value="ABC_TRANSPORTER_2"/>
    <property type="match status" value="1"/>
</dbReference>
<feature type="transmembrane region" description="Helical" evidence="13">
    <location>
        <begin position="244"/>
        <end position="269"/>
    </location>
</feature>
<dbReference type="SUPFAM" id="SSF90123">
    <property type="entry name" value="ABC transporter transmembrane region"/>
    <property type="match status" value="1"/>
</dbReference>
<comment type="subcellular location">
    <subcellularLocation>
        <location evidence="1">Cell membrane</location>
        <topology evidence="1">Multi-pass membrane protein</topology>
    </subcellularLocation>
</comment>
<evidence type="ECO:0000259" key="14">
    <source>
        <dbReference type="PROSITE" id="PS50893"/>
    </source>
</evidence>
<comment type="caution">
    <text evidence="16">The sequence shown here is derived from an EMBL/GenBank/DDBJ whole genome shotgun (WGS) entry which is preliminary data.</text>
</comment>
<feature type="domain" description="ABC transporter" evidence="14">
    <location>
        <begin position="342"/>
        <end position="578"/>
    </location>
</feature>
<dbReference type="NCBIfam" id="NF008381">
    <property type="entry name" value="PRK11176.1"/>
    <property type="match status" value="1"/>
</dbReference>
<evidence type="ECO:0000256" key="2">
    <source>
        <dbReference type="ARBA" id="ARBA00011738"/>
    </source>
</evidence>
<dbReference type="SUPFAM" id="SSF52540">
    <property type="entry name" value="P-loop containing nucleoside triphosphate hydrolases"/>
    <property type="match status" value="1"/>
</dbReference>
<comment type="subunit">
    <text evidence="2">Homodimer.</text>
</comment>
<keyword evidence="6 13" id="KW-0812">Transmembrane</keyword>
<dbReference type="InterPro" id="IPR011527">
    <property type="entry name" value="ABC1_TM_dom"/>
</dbReference>
<dbReference type="InterPro" id="IPR017871">
    <property type="entry name" value="ABC_transporter-like_CS"/>
</dbReference>
<evidence type="ECO:0000256" key="9">
    <source>
        <dbReference type="ARBA" id="ARBA00022967"/>
    </source>
</evidence>
<evidence type="ECO:0000313" key="17">
    <source>
        <dbReference type="Proteomes" id="UP000064715"/>
    </source>
</evidence>
<evidence type="ECO:0000256" key="1">
    <source>
        <dbReference type="ARBA" id="ARBA00004651"/>
    </source>
</evidence>
<evidence type="ECO:0000313" key="16">
    <source>
        <dbReference type="EMBL" id="KUQ85770.1"/>
    </source>
</evidence>
<dbReference type="GO" id="GO:0005886">
    <property type="term" value="C:plasma membrane"/>
    <property type="evidence" value="ECO:0007669"/>
    <property type="project" value="UniProtKB-SubCell"/>
</dbReference>
<reference evidence="17" key="1">
    <citation type="submission" date="2016-01" db="EMBL/GenBank/DDBJ databases">
        <title>WGS of SAMN04407783.</title>
        <authorList>
            <person name="Adams M."/>
            <person name="Sutton G."/>
            <person name="Nelson K."/>
            <person name="Thaden J."/>
            <person name="Fowler V."/>
            <person name="Mccorrison J."/>
            <person name="Sanka R."/>
            <person name="Brinkac L."/>
            <person name="Nierman W."/>
        </authorList>
    </citation>
    <scope>NUCLEOTIDE SEQUENCE [LARGE SCALE GENOMIC DNA]</scope>
    <source>
        <strain evidence="17">GN04363</strain>
    </source>
</reference>
<evidence type="ECO:0000256" key="7">
    <source>
        <dbReference type="ARBA" id="ARBA00022741"/>
    </source>
</evidence>
<dbReference type="CDD" id="cd03251">
    <property type="entry name" value="ABCC_MsbA"/>
    <property type="match status" value="1"/>
</dbReference>
<dbReference type="SMART" id="SM00382">
    <property type="entry name" value="AAA"/>
    <property type="match status" value="1"/>
</dbReference>
<protein>
    <submittedName>
        <fullName evidence="16">Lipid A export permease/ATP-binding protein MsbA</fullName>
    </submittedName>
</protein>
<dbReference type="CDD" id="cd18552">
    <property type="entry name" value="ABC_6TM_MsbA_like"/>
    <property type="match status" value="1"/>
</dbReference>
<dbReference type="PROSITE" id="PS00211">
    <property type="entry name" value="ABC_TRANSPORTER_1"/>
    <property type="match status" value="1"/>
</dbReference>
<dbReference type="InterPro" id="IPR011917">
    <property type="entry name" value="ABC_transpr_lipidA"/>
</dbReference>
<evidence type="ECO:0000256" key="13">
    <source>
        <dbReference type="SAM" id="Phobius"/>
    </source>
</evidence>
<dbReference type="InterPro" id="IPR027417">
    <property type="entry name" value="P-loop_NTPase"/>
</dbReference>
<dbReference type="Pfam" id="PF00664">
    <property type="entry name" value="ABC_membrane"/>
    <property type="match status" value="1"/>
</dbReference>
<dbReference type="PANTHER" id="PTHR43394">
    <property type="entry name" value="ATP-DEPENDENT PERMEASE MDL1, MITOCHONDRIAL"/>
    <property type="match status" value="1"/>
</dbReference>
<keyword evidence="9" id="KW-1278">Translocase</keyword>
<evidence type="ECO:0000256" key="4">
    <source>
        <dbReference type="ARBA" id="ARBA00022475"/>
    </source>
</evidence>
<sequence length="583" mass="64650">MHNDKDLSTWQTFRRLWPMIAPFKPGLIVAGVALILNAASDTFMLSLLKPLLDDGFGKTDRSVLLWMPLVVIGLMILRGITSYISSYCISWVSGKVVMTMRRRLFSHMMGMPVSFFDKQSTGTLLSRITYDSEQVASSSSSALITVVREGASIIGLFAMMFYYSWQLSIILIVLAPIVSIAIRVVSKRFRNISKNMQNTMGQVTTSAEQMLKGHKEVLIFGGQEVETKRFDKVSNKMRLQGMKMVSASSISDPVIQLIASLALAFVLYAASFPSVMETLTAGTITVVFSSMIALMRPLKSLTNVNAQFQRGMAACQTLFSILDSEQEKDEGKRVIERANGDVEFRNVTFTYPGREVPALRNINLSIPAGKTVALVGRSGSGKSTIASLMTRFYDINEGEILLDGHDLREYTLQSLRNQVALVSQNVHLFNDTVANNIAYARTDEYSREQIENAARMAYAMDFINKMDNGLDTIIGENGVLLSGGQRQRIAIARALLRDSPILILDEATSALDTESERAIQSALDELQKNRTSLVIAHRLSTIEQADEIVVVEDGVIVERGSHADLLEHRGVYAQLHKMQFGQQ</sequence>
<dbReference type="AlphaFoldDB" id="A0A0X4EVN1"/>
<dbReference type="GO" id="GO:0016887">
    <property type="term" value="F:ATP hydrolysis activity"/>
    <property type="evidence" value="ECO:0007669"/>
    <property type="project" value="InterPro"/>
</dbReference>
<feature type="transmembrane region" description="Helical" evidence="13">
    <location>
        <begin position="169"/>
        <end position="186"/>
    </location>
</feature>
<evidence type="ECO:0000256" key="6">
    <source>
        <dbReference type="ARBA" id="ARBA00022692"/>
    </source>
</evidence>
<gene>
    <name evidence="16" type="ORF">AWI28_10450</name>
</gene>
<dbReference type="NCBIfam" id="TIGR02203">
    <property type="entry name" value="MsbA_lipidA"/>
    <property type="match status" value="1"/>
</dbReference>
<keyword evidence="8 16" id="KW-0067">ATP-binding</keyword>
<evidence type="ECO:0000256" key="10">
    <source>
        <dbReference type="ARBA" id="ARBA00022989"/>
    </source>
</evidence>
<dbReference type="GO" id="GO:0042802">
    <property type="term" value="F:identical protein binding"/>
    <property type="evidence" value="ECO:0007669"/>
    <property type="project" value="UniProtKB-ARBA"/>
</dbReference>
<evidence type="ECO:0000259" key="15">
    <source>
        <dbReference type="PROSITE" id="PS50929"/>
    </source>
</evidence>
<dbReference type="GO" id="GO:0005524">
    <property type="term" value="F:ATP binding"/>
    <property type="evidence" value="ECO:0007669"/>
    <property type="project" value="UniProtKB-KW"/>
</dbReference>
<dbReference type="Gene3D" id="3.40.50.300">
    <property type="entry name" value="P-loop containing nucleotide triphosphate hydrolases"/>
    <property type="match status" value="1"/>
</dbReference>
<feature type="transmembrane region" description="Helical" evidence="13">
    <location>
        <begin position="64"/>
        <end position="92"/>
    </location>
</feature>
<keyword evidence="12 13" id="KW-0472">Membrane</keyword>
<dbReference type="InterPro" id="IPR039421">
    <property type="entry name" value="Type_1_exporter"/>
</dbReference>
<dbReference type="FunFam" id="3.40.50.300:FF:000140">
    <property type="entry name" value="Lipid A export ATP-binding/permease protein MsbA"/>
    <property type="match status" value="1"/>
</dbReference>
<keyword evidence="5" id="KW-0997">Cell inner membrane</keyword>
<dbReference type="Proteomes" id="UP000064715">
    <property type="component" value="Unassembled WGS sequence"/>
</dbReference>
<organism evidence="16 17">
    <name type="scientific">Enterobacter genomosp. O</name>
    <dbReference type="NCBI Taxonomy" id="2364150"/>
    <lineage>
        <taxon>Bacteria</taxon>
        <taxon>Pseudomonadati</taxon>
        <taxon>Pseudomonadota</taxon>
        <taxon>Gammaproteobacteria</taxon>
        <taxon>Enterobacterales</taxon>
        <taxon>Enterobacteriaceae</taxon>
        <taxon>Enterobacter</taxon>
        <taxon>Enterobacter cloacae complex</taxon>
        <taxon>Enterobacter cloacae complex clade O</taxon>
    </lineage>
</organism>
<evidence type="ECO:0000256" key="8">
    <source>
        <dbReference type="ARBA" id="ARBA00022840"/>
    </source>
</evidence>
<keyword evidence="11" id="KW-0445">Lipid transport</keyword>
<dbReference type="FunFam" id="1.20.1560.10:FF:000008">
    <property type="entry name" value="Lipid A export ATP-binding/permease protein MsbA"/>
    <property type="match status" value="1"/>
</dbReference>
<feature type="domain" description="ABC transmembrane type-1" evidence="15">
    <location>
        <begin position="28"/>
        <end position="310"/>
    </location>
</feature>
<keyword evidence="3" id="KW-0813">Transport</keyword>
<dbReference type="InterPro" id="IPR003439">
    <property type="entry name" value="ABC_transporter-like_ATP-bd"/>
</dbReference>
<dbReference type="GO" id="GO:0034040">
    <property type="term" value="F:ATPase-coupled lipid transmembrane transporter activity"/>
    <property type="evidence" value="ECO:0007669"/>
    <property type="project" value="InterPro"/>
</dbReference>